<dbReference type="RefSeq" id="WP_181380311.1">
    <property type="nucleotide sequence ID" value="NZ_QGDI01000010.1"/>
</dbReference>
<keyword evidence="1" id="KW-0812">Transmembrane</keyword>
<name>A0A315XVL6_RUMFL</name>
<reference evidence="2 3" key="1">
    <citation type="submission" date="2018-05" db="EMBL/GenBank/DDBJ databases">
        <title>The Hungate 1000. A catalogue of reference genomes from the rumen microbiome.</title>
        <authorList>
            <person name="Kelly W."/>
        </authorList>
    </citation>
    <scope>NUCLEOTIDE SEQUENCE [LARGE SCALE GENOMIC DNA]</scope>
    <source>
        <strain evidence="2 3">SAb67</strain>
    </source>
</reference>
<evidence type="ECO:0000313" key="2">
    <source>
        <dbReference type="EMBL" id="PWJ11237.1"/>
    </source>
</evidence>
<feature type="transmembrane region" description="Helical" evidence="1">
    <location>
        <begin position="150"/>
        <end position="172"/>
    </location>
</feature>
<proteinExistence type="predicted"/>
<dbReference type="AlphaFoldDB" id="A0A315XVL6"/>
<feature type="transmembrane region" description="Helical" evidence="1">
    <location>
        <begin position="264"/>
        <end position="287"/>
    </location>
</feature>
<evidence type="ECO:0008006" key="4">
    <source>
        <dbReference type="Google" id="ProtNLM"/>
    </source>
</evidence>
<dbReference type="Proteomes" id="UP000245720">
    <property type="component" value="Unassembled WGS sequence"/>
</dbReference>
<comment type="caution">
    <text evidence="2">The sequence shown here is derived from an EMBL/GenBank/DDBJ whole genome shotgun (WGS) entry which is preliminary data.</text>
</comment>
<keyword evidence="1" id="KW-0472">Membrane</keyword>
<gene>
    <name evidence="2" type="ORF">IE37_02460</name>
</gene>
<organism evidence="2 3">
    <name type="scientific">Ruminococcus flavefaciens</name>
    <dbReference type="NCBI Taxonomy" id="1265"/>
    <lineage>
        <taxon>Bacteria</taxon>
        <taxon>Bacillati</taxon>
        <taxon>Bacillota</taxon>
        <taxon>Clostridia</taxon>
        <taxon>Eubacteriales</taxon>
        <taxon>Oscillospiraceae</taxon>
        <taxon>Ruminococcus</taxon>
    </lineage>
</organism>
<feature type="transmembrane region" description="Helical" evidence="1">
    <location>
        <begin position="206"/>
        <end position="228"/>
    </location>
</feature>
<feature type="transmembrane region" description="Helical" evidence="1">
    <location>
        <begin position="122"/>
        <end position="144"/>
    </location>
</feature>
<protein>
    <recommendedName>
        <fullName evidence="4">Sporulation integral membrane protein YlbJ</fullName>
    </recommendedName>
</protein>
<evidence type="ECO:0000256" key="1">
    <source>
        <dbReference type="SAM" id="Phobius"/>
    </source>
</evidence>
<keyword evidence="1" id="KW-1133">Transmembrane helix</keyword>
<accession>A0A315XVL6</accession>
<feature type="transmembrane region" description="Helical" evidence="1">
    <location>
        <begin position="50"/>
        <end position="69"/>
    </location>
</feature>
<evidence type="ECO:0000313" key="3">
    <source>
        <dbReference type="Proteomes" id="UP000245720"/>
    </source>
</evidence>
<sequence>MRKTASKVREAVGIAAAAVFFLLCLFDNAGTSAAVRDSVRRCLDIVIPSLFAMMTASALIVSSGLTTAVPRCVGRLGRAIFGMEGRELPIFTFGMVAGYPVGVKMLCSEYISGHITKRRAELLSGLCFGAGPAFIFGCISGQLYGSRCAGLLILVSTVSANVLLALFMAPFLRRTASAKHAPCRVSVSADMLTDCVLRSGRAMGEICAMIVFFSVAAHFLTAAFGAAAGELPWKLPFLGGITAEAPIAAFLDVTNVAGFPRGDWLLLPLISGLTAFGGICVLMQLAALTRGKLSLVPFIIMRAAAAVLSYIICRGLLPLFMEGEITEVSSIKAESTRSVSPVPSVMLIIMTVALMLEFGSKKETYSTEICTK</sequence>
<feature type="transmembrane region" description="Helical" evidence="1">
    <location>
        <begin position="341"/>
        <end position="359"/>
    </location>
</feature>
<feature type="transmembrane region" description="Helical" evidence="1">
    <location>
        <begin position="299"/>
        <end position="321"/>
    </location>
</feature>
<dbReference type="EMBL" id="QGDI01000010">
    <property type="protein sequence ID" value="PWJ11237.1"/>
    <property type="molecule type" value="Genomic_DNA"/>
</dbReference>